<organism evidence="2">
    <name type="scientific">Uncultured Desulfatiglans sp</name>
    <dbReference type="NCBI Taxonomy" id="1748965"/>
    <lineage>
        <taxon>Bacteria</taxon>
        <taxon>Pseudomonadati</taxon>
        <taxon>Thermodesulfobacteriota</taxon>
        <taxon>Desulfobacteria</taxon>
        <taxon>Desulfatiglandales</taxon>
        <taxon>Desulfatiglandaceae</taxon>
        <taxon>Desulfatiglans</taxon>
        <taxon>environmental samples</taxon>
    </lineage>
</organism>
<evidence type="ECO:0000256" key="1">
    <source>
        <dbReference type="PIRNR" id="PIRNR033490"/>
    </source>
</evidence>
<protein>
    <recommendedName>
        <fullName evidence="1">mRNA interferase</fullName>
        <ecNumber evidence="1">3.1.-.-</ecNumber>
    </recommendedName>
</protein>
<keyword evidence="1" id="KW-0255">Endonuclease</keyword>
<keyword evidence="1 2" id="KW-0378">Hydrolase</keyword>
<dbReference type="EC" id="3.1.-.-" evidence="1"/>
<dbReference type="SUPFAM" id="SSF50118">
    <property type="entry name" value="Cell growth inhibitor/plasmid maintenance toxic component"/>
    <property type="match status" value="1"/>
</dbReference>
<reference evidence="2" key="1">
    <citation type="submission" date="2018-07" db="EMBL/GenBank/DDBJ databases">
        <authorList>
            <consortium name="Genoscope - CEA"/>
            <person name="William W."/>
        </authorList>
    </citation>
    <scope>NUCLEOTIDE SEQUENCE</scope>
    <source>
        <strain evidence="2">IK1</strain>
    </source>
</reference>
<dbReference type="GO" id="GO:0004521">
    <property type="term" value="F:RNA endonuclease activity"/>
    <property type="evidence" value="ECO:0007669"/>
    <property type="project" value="TreeGrafter"/>
</dbReference>
<dbReference type="GO" id="GO:0016075">
    <property type="term" value="P:rRNA catabolic process"/>
    <property type="evidence" value="ECO:0007669"/>
    <property type="project" value="TreeGrafter"/>
</dbReference>
<comment type="function">
    <text evidence="1">Toxic component of a type II toxin-antitoxin (TA) system.</text>
</comment>
<name>A0A653AER5_UNCDX</name>
<dbReference type="AlphaFoldDB" id="A0A653AER5"/>
<dbReference type="InterPro" id="IPR011067">
    <property type="entry name" value="Plasmid_toxin/cell-grow_inhib"/>
</dbReference>
<dbReference type="PANTHER" id="PTHR33988">
    <property type="entry name" value="ENDORIBONUCLEASE MAZF-RELATED"/>
    <property type="match status" value="1"/>
</dbReference>
<dbReference type="InterPro" id="IPR003477">
    <property type="entry name" value="PemK-like"/>
</dbReference>
<gene>
    <name evidence="2" type="ORF">TRIP_B40332</name>
</gene>
<keyword evidence="1" id="KW-0540">Nuclease</keyword>
<accession>A0A653AER5</accession>
<evidence type="ECO:0000313" key="2">
    <source>
        <dbReference type="EMBL" id="VBB46527.1"/>
    </source>
</evidence>
<dbReference type="Pfam" id="PF02452">
    <property type="entry name" value="PemK_toxin"/>
    <property type="match status" value="1"/>
</dbReference>
<dbReference type="Gene3D" id="2.30.30.110">
    <property type="match status" value="1"/>
</dbReference>
<dbReference type="EMBL" id="UPXX01000031">
    <property type="protein sequence ID" value="VBB46527.1"/>
    <property type="molecule type" value="Genomic_DNA"/>
</dbReference>
<dbReference type="PANTHER" id="PTHR33988:SF2">
    <property type="entry name" value="ENDORIBONUCLEASE MAZF"/>
    <property type="match status" value="1"/>
</dbReference>
<dbReference type="PIRSF" id="PIRSF033490">
    <property type="entry name" value="MazF"/>
    <property type="match status" value="1"/>
</dbReference>
<proteinExistence type="inferred from homology"/>
<dbReference type="GO" id="GO:0003677">
    <property type="term" value="F:DNA binding"/>
    <property type="evidence" value="ECO:0007669"/>
    <property type="project" value="InterPro"/>
</dbReference>
<sequence>MAMVVRRFDVYLINLDPTVGSEIKKTRPCLVISPDEMNRHIRTVIVAPMTTAGKAYPTRVFCEFQGRKGQIVLDRIRTIDKSRLIKEAGTIDPQVQVEVILTLQSMFAY</sequence>
<comment type="similarity">
    <text evidence="1">Belongs to the PemK/MazF family.</text>
</comment>
<dbReference type="GO" id="GO:0006402">
    <property type="term" value="P:mRNA catabolic process"/>
    <property type="evidence" value="ECO:0007669"/>
    <property type="project" value="TreeGrafter"/>
</dbReference>
<dbReference type="GO" id="GO:0016787">
    <property type="term" value="F:hydrolase activity"/>
    <property type="evidence" value="ECO:0007669"/>
    <property type="project" value="UniProtKB-KW"/>
</dbReference>